<evidence type="ECO:0000313" key="1">
    <source>
        <dbReference type="EMBL" id="BAL53479.1"/>
    </source>
</evidence>
<protein>
    <submittedName>
        <fullName evidence="1">Hypothetical conserved protein</fullName>
    </submittedName>
</protein>
<reference evidence="1" key="2">
    <citation type="journal article" date="2012" name="PLoS ONE">
        <title>A Deeply Branching Thermophilic Bacterium with an Ancient Acetyl-CoA Pathway Dominates a Subsurface Ecosystem.</title>
        <authorList>
            <person name="Takami H."/>
            <person name="Noguchi H."/>
            <person name="Takaki Y."/>
            <person name="Uchiyama I."/>
            <person name="Toyoda A."/>
            <person name="Nishi S."/>
            <person name="Chee G.-J."/>
            <person name="Arai W."/>
            <person name="Nunoura T."/>
            <person name="Itoh T."/>
            <person name="Hattori M."/>
            <person name="Takai K."/>
        </authorList>
    </citation>
    <scope>NUCLEOTIDE SEQUENCE</scope>
</reference>
<dbReference type="AlphaFoldDB" id="H5SBE3"/>
<dbReference type="EMBL" id="AP011659">
    <property type="protein sequence ID" value="BAL53479.1"/>
    <property type="molecule type" value="Genomic_DNA"/>
</dbReference>
<reference evidence="1" key="1">
    <citation type="journal article" date="2005" name="Environ. Microbiol.">
        <title>Genetic and functional properties of uncultivated thermophilic crenarchaeotes from a subsurface gold mine as revealed by analysis of genome fragments.</title>
        <authorList>
            <person name="Nunoura T."/>
            <person name="Hirayama H."/>
            <person name="Takami H."/>
            <person name="Oida H."/>
            <person name="Nishi S."/>
            <person name="Shimamura S."/>
            <person name="Suzuki Y."/>
            <person name="Inagaki F."/>
            <person name="Takai K."/>
            <person name="Nealson K.H."/>
            <person name="Horikoshi K."/>
        </authorList>
    </citation>
    <scope>NUCLEOTIDE SEQUENCE</scope>
</reference>
<name>H5SBE3_9CHLR</name>
<organism evidence="1">
    <name type="scientific">uncultured Chloroflexota bacterium</name>
    <dbReference type="NCBI Taxonomy" id="166587"/>
    <lineage>
        <taxon>Bacteria</taxon>
        <taxon>Bacillati</taxon>
        <taxon>Chloroflexota</taxon>
        <taxon>environmental samples</taxon>
    </lineage>
</organism>
<gene>
    <name evidence="1" type="ORF">HGMM_F07C06C01</name>
</gene>
<proteinExistence type="predicted"/>
<accession>H5SBE3</accession>
<sequence>MNESEFHELLELLDRYFTEAEPDDPAGNIRLIKRLTGMEFSDQIGKLLLFAPSFMLQALREMVGEQTRRMLFGGFRSEAEMDRELQAFALALVMTYAHLIQAAGSGGVMALVTALPLWLRQQQEDETALSALALSFVARNADPLTQLALKSAVQAGAFRDAYEQAYNTATRIALAYLLFEQGQREPFQSAAVPLLARGEERRQLERQLQPGNMQLRGWVLAMLLLEIASQGGSVRPEAGWRRRRQ</sequence>